<proteinExistence type="predicted"/>
<gene>
    <name evidence="4" type="ORF">SAMN04489758_11060</name>
</gene>
<feature type="domain" description="Nudix hydrolase" evidence="3">
    <location>
        <begin position="37"/>
        <end position="166"/>
    </location>
</feature>
<keyword evidence="5" id="KW-1185">Reference proteome</keyword>
<dbReference type="InterPro" id="IPR020084">
    <property type="entry name" value="NUDIX_hydrolase_CS"/>
</dbReference>
<protein>
    <submittedName>
        <fullName evidence="4">ADP-ribose pyrophosphatase</fullName>
    </submittedName>
</protein>
<evidence type="ECO:0000256" key="1">
    <source>
        <dbReference type="ARBA" id="ARBA00001946"/>
    </source>
</evidence>
<name>A0A1I0ECG7_9FIRM</name>
<organism evidence="4 5">
    <name type="scientific">Thomasclavelia cocleata</name>
    <dbReference type="NCBI Taxonomy" id="69824"/>
    <lineage>
        <taxon>Bacteria</taxon>
        <taxon>Bacillati</taxon>
        <taxon>Bacillota</taxon>
        <taxon>Erysipelotrichia</taxon>
        <taxon>Erysipelotrichales</taxon>
        <taxon>Coprobacillaceae</taxon>
        <taxon>Thomasclavelia</taxon>
    </lineage>
</organism>
<dbReference type="PANTHER" id="PTHR11839:SF18">
    <property type="entry name" value="NUDIX HYDROLASE DOMAIN-CONTAINING PROTEIN"/>
    <property type="match status" value="1"/>
</dbReference>
<evidence type="ECO:0000313" key="4">
    <source>
        <dbReference type="EMBL" id="SET42776.1"/>
    </source>
</evidence>
<dbReference type="RefSeq" id="WP_092353490.1">
    <property type="nucleotide sequence ID" value="NZ_FOIN01000010.1"/>
</dbReference>
<dbReference type="GO" id="GO:0016787">
    <property type="term" value="F:hydrolase activity"/>
    <property type="evidence" value="ECO:0007669"/>
    <property type="project" value="UniProtKB-KW"/>
</dbReference>
<dbReference type="SUPFAM" id="SSF55811">
    <property type="entry name" value="Nudix"/>
    <property type="match status" value="1"/>
</dbReference>
<dbReference type="Pfam" id="PF00293">
    <property type="entry name" value="NUDIX"/>
    <property type="match status" value="1"/>
</dbReference>
<dbReference type="InterPro" id="IPR000086">
    <property type="entry name" value="NUDIX_hydrolase_dom"/>
</dbReference>
<dbReference type="CDD" id="cd03424">
    <property type="entry name" value="NUDIX_ADPRase_Nudt5_UGPPase_Nudt14"/>
    <property type="match status" value="1"/>
</dbReference>
<dbReference type="EMBL" id="FOIN01000010">
    <property type="protein sequence ID" value="SET42776.1"/>
    <property type="molecule type" value="Genomic_DNA"/>
</dbReference>
<accession>A0A1I0ECG7</accession>
<dbReference type="FunFam" id="3.90.79.10:FF:000024">
    <property type="entry name" value="ADP-ribose pyrophosphatase"/>
    <property type="match status" value="1"/>
</dbReference>
<sequence length="177" mass="20174">MEKKIDSHLIYDGKIIKVYKDTVKCENGNEAFREVVRHHGGVGVLAIIDNKILLVKQYRYPNATDTLEIPAGKLELGEDTKLCALRELEEETGYSAKSITQIAKFLPTPGYSDEWLYVYEANDVFKVENPLNCDEDEEIEVVAIDIDKAYQKVVNGEIFDSKTMIAIMHAYINKRKI</sequence>
<dbReference type="AlphaFoldDB" id="A0A1I0ECG7"/>
<keyword evidence="2" id="KW-0378">Hydrolase</keyword>
<evidence type="ECO:0000256" key="2">
    <source>
        <dbReference type="ARBA" id="ARBA00022801"/>
    </source>
</evidence>
<dbReference type="Proteomes" id="UP000198558">
    <property type="component" value="Unassembled WGS sequence"/>
</dbReference>
<reference evidence="5" key="1">
    <citation type="submission" date="2016-10" db="EMBL/GenBank/DDBJ databases">
        <authorList>
            <person name="Varghese N."/>
            <person name="Submissions S."/>
        </authorList>
    </citation>
    <scope>NUCLEOTIDE SEQUENCE [LARGE SCALE GENOMIC DNA]</scope>
    <source>
        <strain evidence="5">DSM 1551</strain>
    </source>
</reference>
<evidence type="ECO:0000313" key="5">
    <source>
        <dbReference type="Proteomes" id="UP000198558"/>
    </source>
</evidence>
<comment type="cofactor">
    <cofactor evidence="1">
        <name>Mg(2+)</name>
        <dbReference type="ChEBI" id="CHEBI:18420"/>
    </cofactor>
</comment>
<dbReference type="PANTHER" id="PTHR11839">
    <property type="entry name" value="UDP/ADP-SUGAR PYROPHOSPHATASE"/>
    <property type="match status" value="1"/>
</dbReference>
<dbReference type="GeneID" id="78288218"/>
<dbReference type="InterPro" id="IPR015797">
    <property type="entry name" value="NUDIX_hydrolase-like_dom_sf"/>
</dbReference>
<dbReference type="GO" id="GO:0005829">
    <property type="term" value="C:cytosol"/>
    <property type="evidence" value="ECO:0007669"/>
    <property type="project" value="TreeGrafter"/>
</dbReference>
<dbReference type="OrthoDB" id="9806150at2"/>
<dbReference type="GO" id="GO:0006753">
    <property type="term" value="P:nucleoside phosphate metabolic process"/>
    <property type="evidence" value="ECO:0007669"/>
    <property type="project" value="TreeGrafter"/>
</dbReference>
<dbReference type="GO" id="GO:0019693">
    <property type="term" value="P:ribose phosphate metabolic process"/>
    <property type="evidence" value="ECO:0007669"/>
    <property type="project" value="TreeGrafter"/>
</dbReference>
<dbReference type="PROSITE" id="PS00893">
    <property type="entry name" value="NUDIX_BOX"/>
    <property type="match status" value="1"/>
</dbReference>
<dbReference type="PROSITE" id="PS51462">
    <property type="entry name" value="NUDIX"/>
    <property type="match status" value="1"/>
</dbReference>
<evidence type="ECO:0000259" key="3">
    <source>
        <dbReference type="PROSITE" id="PS51462"/>
    </source>
</evidence>
<dbReference type="Gene3D" id="3.90.79.10">
    <property type="entry name" value="Nucleoside Triphosphate Pyrophosphohydrolase"/>
    <property type="match status" value="1"/>
</dbReference>